<dbReference type="GeneID" id="106118364"/>
<dbReference type="Pfam" id="PF00232">
    <property type="entry name" value="Glyco_hydro_1"/>
    <property type="match status" value="2"/>
</dbReference>
<comment type="subunit">
    <text evidence="2">Homodimer.</text>
</comment>
<dbReference type="SUPFAM" id="SSF51445">
    <property type="entry name" value="(Trans)glycosidases"/>
    <property type="match status" value="2"/>
</dbReference>
<evidence type="ECO:0000256" key="2">
    <source>
        <dbReference type="ARBA" id="ARBA00011738"/>
    </source>
</evidence>
<evidence type="ECO:0000256" key="4">
    <source>
        <dbReference type="ARBA" id="ARBA00022801"/>
    </source>
</evidence>
<dbReference type="KEGG" id="pxu:106118364"/>
<name>A0AAJ6ZAL4_PAPXU</name>
<dbReference type="AlphaFoldDB" id="A0AAJ6ZAL4"/>
<dbReference type="InterPro" id="IPR033132">
    <property type="entry name" value="GH_1_N_CS"/>
</dbReference>
<accession>A0AAJ6ZAL4</accession>
<dbReference type="GO" id="GO:0008422">
    <property type="term" value="F:beta-glucosidase activity"/>
    <property type="evidence" value="ECO:0007669"/>
    <property type="project" value="TreeGrafter"/>
</dbReference>
<protein>
    <recommendedName>
        <fullName evidence="3">beta-glucosidase</fullName>
        <ecNumber evidence="3">3.2.1.21</ecNumber>
    </recommendedName>
</protein>
<dbReference type="EC" id="3.2.1.21" evidence="3"/>
<keyword evidence="4 8" id="KW-0378">Hydrolase</keyword>
<gene>
    <name evidence="10" type="primary">LOC106118364</name>
</gene>
<dbReference type="GO" id="GO:0005975">
    <property type="term" value="P:carbohydrate metabolic process"/>
    <property type="evidence" value="ECO:0007669"/>
    <property type="project" value="InterPro"/>
</dbReference>
<keyword evidence="9" id="KW-0732">Signal</keyword>
<dbReference type="PROSITE" id="PS00653">
    <property type="entry name" value="GLYCOSYL_HYDROL_F1_2"/>
    <property type="match status" value="2"/>
</dbReference>
<reference evidence="10" key="1">
    <citation type="submission" date="2025-08" db="UniProtKB">
        <authorList>
            <consortium name="RefSeq"/>
        </authorList>
    </citation>
    <scope>IDENTIFICATION</scope>
</reference>
<feature type="chain" id="PRO_5042507396" description="beta-glucosidase" evidence="9">
    <location>
        <begin position="24"/>
        <end position="1023"/>
    </location>
</feature>
<dbReference type="PANTHER" id="PTHR10353">
    <property type="entry name" value="GLYCOSYL HYDROLASE"/>
    <property type="match status" value="1"/>
</dbReference>
<sequence length="1023" mass="119528">MEILYNIFLIFTILCFSTYECKSHGSRHDVRKFPDGFLFGTATASYQVEGAWDEDGKAENIWDHLTHNNPCIIKDCSNGDIADDSYHLYERDVEMMRELGLDFYRFSLSWPRILPTSFPDKINEAGVQYYNNLIDEMLKYNIQPMITLYHWDLPQKLQEMGGWANPHIVDWFGDYARTVFELFGDRVKYWITINEPYQVCNQGYGDVVKAPVLNSKGVAEYMCAKNLLLAHARAYHIYDQEFRPSQEGVIFISYSAQWYEPETDNDIEAANDNNDFQWGQYTHPVFSETGDFPPSMRRKIAAKSEEQGYPRSRLPEFTPEEIDYVRGSSDYFGLNHYSTFIVYRNESVYGHHDAPSFADDLEVLTYQKAEWKIGQSEFTKCVPWGFQKLLTRIKEEYNNPPIYITENGFATYGGLEDDDRVTYYKEYINAMLNAIEEGSDIRAYTAWSLMDNFEWMQGYTERFGLYEVDYESPERTRTPRKSAFMYKQILRTRELDMHYEPDTDVMTIDEGHFLLHFVRSVFISLLALSSASNINVSRHDVRKFPDSFVFGAATASYQIEGGWDEDGKAENIWDRLTHTDPCSIADCSNGDVADDSYHLYKRDVEMMRELGLDFYRFSLSWSRILPTSFPDKINEAGIQYYNNLIDEMLKYNIEPMITLYHWDLPQKLQEMGGWTNPYIVDWFADYARVAFESFGDRVKYWITMNEPREVCYQGYGTVTKAPRLNIQGMAEYMCAKNLLMAHAKAYHIYNEEYRPSQNGVIGITLSAQWYYPETDADVEAAAEVIEFEWGQYAHPIFSEAGDFPPVMRERIGAKSTEQGFPRSRLPEFTPEEIDYVRGSSDFFGLNHYSTYIVYRNESLNNYHNVPSYYDDMNAAPYQSSEWEHGASSFLKVVPDGFYRLLTDIREKYNNPPVYITENGYSSYGGLIDDDRIAYYRKYLSAMLDAMDEGSDIKGYAAWSIMDNFEWMQGYTERFGLYEVDYESPERTRTPRKSAFVYKQILRTRVLDMHYEPDTDVMTIDEGH</sequence>
<evidence type="ECO:0000256" key="8">
    <source>
        <dbReference type="RuleBase" id="RU004468"/>
    </source>
</evidence>
<dbReference type="InterPro" id="IPR017853">
    <property type="entry name" value="GH"/>
</dbReference>
<dbReference type="PRINTS" id="PR00131">
    <property type="entry name" value="GLHYDRLASE1"/>
</dbReference>
<evidence type="ECO:0000256" key="3">
    <source>
        <dbReference type="ARBA" id="ARBA00012744"/>
    </source>
</evidence>
<evidence type="ECO:0000256" key="5">
    <source>
        <dbReference type="ARBA" id="ARBA00023180"/>
    </source>
</evidence>
<evidence type="ECO:0000256" key="6">
    <source>
        <dbReference type="ARBA" id="ARBA00023295"/>
    </source>
</evidence>
<dbReference type="InterPro" id="IPR018120">
    <property type="entry name" value="Glyco_hydro_1_AS"/>
</dbReference>
<dbReference type="FunFam" id="3.20.20.80:FF:000013">
    <property type="entry name" value="lactase-phlorizin hydrolase"/>
    <property type="match status" value="2"/>
</dbReference>
<dbReference type="PANTHER" id="PTHR10353:SF36">
    <property type="entry name" value="LP05116P"/>
    <property type="match status" value="1"/>
</dbReference>
<keyword evidence="6 8" id="KW-0326">Glycosidase</keyword>
<dbReference type="InterPro" id="IPR001360">
    <property type="entry name" value="Glyco_hydro_1"/>
</dbReference>
<evidence type="ECO:0000313" key="10">
    <source>
        <dbReference type="RefSeq" id="XP_013168474.1"/>
    </source>
</evidence>
<proteinExistence type="inferred from homology"/>
<feature type="signal peptide" evidence="9">
    <location>
        <begin position="1"/>
        <end position="23"/>
    </location>
</feature>
<organism evidence="10">
    <name type="scientific">Papilio xuthus</name>
    <name type="common">Asian swallowtail butterfly</name>
    <dbReference type="NCBI Taxonomy" id="66420"/>
    <lineage>
        <taxon>Eukaryota</taxon>
        <taxon>Metazoa</taxon>
        <taxon>Ecdysozoa</taxon>
        <taxon>Arthropoda</taxon>
        <taxon>Hexapoda</taxon>
        <taxon>Insecta</taxon>
        <taxon>Pterygota</taxon>
        <taxon>Neoptera</taxon>
        <taxon>Endopterygota</taxon>
        <taxon>Lepidoptera</taxon>
        <taxon>Glossata</taxon>
        <taxon>Ditrysia</taxon>
        <taxon>Papilionoidea</taxon>
        <taxon>Papilionidae</taxon>
        <taxon>Papilioninae</taxon>
        <taxon>Papilio</taxon>
    </lineage>
</organism>
<evidence type="ECO:0000256" key="1">
    <source>
        <dbReference type="ARBA" id="ARBA00010838"/>
    </source>
</evidence>
<evidence type="ECO:0000256" key="7">
    <source>
        <dbReference type="PROSITE-ProRule" id="PRU10055"/>
    </source>
</evidence>
<dbReference type="Gene3D" id="3.20.20.80">
    <property type="entry name" value="Glycosidases"/>
    <property type="match status" value="2"/>
</dbReference>
<keyword evidence="5" id="KW-0325">Glycoprotein</keyword>
<evidence type="ECO:0000256" key="9">
    <source>
        <dbReference type="SAM" id="SignalP"/>
    </source>
</evidence>
<dbReference type="RefSeq" id="XP_013168474.1">
    <property type="nucleotide sequence ID" value="XM_013313020.1"/>
</dbReference>
<feature type="active site" description="Nucleophile" evidence="7">
    <location>
        <position position="406"/>
    </location>
</feature>
<dbReference type="Proteomes" id="UP000694872">
    <property type="component" value="Unplaced"/>
</dbReference>
<dbReference type="PROSITE" id="PS00572">
    <property type="entry name" value="GLYCOSYL_HYDROL_F1_1"/>
    <property type="match status" value="1"/>
</dbReference>
<comment type="similarity">
    <text evidence="1">Belongs to the glycosyl hydrolase 1 family.</text>
</comment>